<feature type="DNA-binding region" description="OmpR/PhoB-type" evidence="7">
    <location>
        <begin position="135"/>
        <end position="235"/>
    </location>
</feature>
<feature type="domain" description="Response regulatory" evidence="8">
    <location>
        <begin position="4"/>
        <end position="118"/>
    </location>
</feature>
<feature type="domain" description="OmpR/PhoB-type" evidence="9">
    <location>
        <begin position="135"/>
        <end position="235"/>
    </location>
</feature>
<dbReference type="SUPFAM" id="SSF52172">
    <property type="entry name" value="CheY-like"/>
    <property type="match status" value="1"/>
</dbReference>
<dbReference type="Proteomes" id="UP000008207">
    <property type="component" value="Chromosome"/>
</dbReference>
<keyword evidence="4 7" id="KW-0238">DNA-binding</keyword>
<dbReference type="InterPro" id="IPR001789">
    <property type="entry name" value="Sig_transdc_resp-reg_receiver"/>
</dbReference>
<dbReference type="AlphaFoldDB" id="B8IIA6"/>
<dbReference type="PROSITE" id="PS51755">
    <property type="entry name" value="OMPR_PHOB"/>
    <property type="match status" value="1"/>
</dbReference>
<evidence type="ECO:0000256" key="2">
    <source>
        <dbReference type="ARBA" id="ARBA00023012"/>
    </source>
</evidence>
<dbReference type="Gene3D" id="1.10.10.10">
    <property type="entry name" value="Winged helix-like DNA-binding domain superfamily/Winged helix DNA-binding domain"/>
    <property type="match status" value="1"/>
</dbReference>
<evidence type="ECO:0000313" key="10">
    <source>
        <dbReference type="EMBL" id="ACL57975.1"/>
    </source>
</evidence>
<dbReference type="OrthoDB" id="9784252at2"/>
<evidence type="ECO:0000256" key="3">
    <source>
        <dbReference type="ARBA" id="ARBA00023015"/>
    </source>
</evidence>
<dbReference type="InterPro" id="IPR036388">
    <property type="entry name" value="WH-like_DNA-bd_sf"/>
</dbReference>
<evidence type="ECO:0000256" key="4">
    <source>
        <dbReference type="ARBA" id="ARBA00023125"/>
    </source>
</evidence>
<sequence>MPSTIIVVEDEADLRQAVEEYLTEAGFRVIGAADGRELRAAVDQAEPDVVILDIALPAENGLSLARWLRSRGSKAGLIFATAAQNATHRIAGLELGADDYVVKPYDLRELLGRVRSVLRRVIRSTVASPAAPAPARTVAVGLFTLDLDRRTLFDTSGTPVPLTAMEVDLLIAFATRPNRVLSRQQLRTMAQGYRESDHSDRSIDIRITRLRRKIETGTKPALIQTVRGEGYVFVPQCA</sequence>
<dbReference type="GO" id="GO:0032993">
    <property type="term" value="C:protein-DNA complex"/>
    <property type="evidence" value="ECO:0007669"/>
    <property type="project" value="TreeGrafter"/>
</dbReference>
<organism evidence="10 11">
    <name type="scientific">Methylobacterium nodulans (strain LMG 21967 / CNCM I-2342 / ORS 2060)</name>
    <dbReference type="NCBI Taxonomy" id="460265"/>
    <lineage>
        <taxon>Bacteria</taxon>
        <taxon>Pseudomonadati</taxon>
        <taxon>Pseudomonadota</taxon>
        <taxon>Alphaproteobacteria</taxon>
        <taxon>Hyphomicrobiales</taxon>
        <taxon>Methylobacteriaceae</taxon>
        <taxon>Methylobacterium</taxon>
    </lineage>
</organism>
<dbReference type="Pfam" id="PF00486">
    <property type="entry name" value="Trans_reg_C"/>
    <property type="match status" value="1"/>
</dbReference>
<dbReference type="GO" id="GO:0000156">
    <property type="term" value="F:phosphorelay response regulator activity"/>
    <property type="evidence" value="ECO:0007669"/>
    <property type="project" value="TreeGrafter"/>
</dbReference>
<evidence type="ECO:0000259" key="9">
    <source>
        <dbReference type="PROSITE" id="PS51755"/>
    </source>
</evidence>
<dbReference type="KEGG" id="mno:Mnod_3034"/>
<reference evidence="10 11" key="1">
    <citation type="submission" date="2009-01" db="EMBL/GenBank/DDBJ databases">
        <title>Complete sequence of chromosome of Methylobacterium nodulans ORS 2060.</title>
        <authorList>
            <consortium name="US DOE Joint Genome Institute"/>
            <person name="Lucas S."/>
            <person name="Copeland A."/>
            <person name="Lapidus A."/>
            <person name="Glavina del Rio T."/>
            <person name="Dalin E."/>
            <person name="Tice H."/>
            <person name="Bruce D."/>
            <person name="Goodwin L."/>
            <person name="Pitluck S."/>
            <person name="Sims D."/>
            <person name="Brettin T."/>
            <person name="Detter J.C."/>
            <person name="Han C."/>
            <person name="Larimer F."/>
            <person name="Land M."/>
            <person name="Hauser L."/>
            <person name="Kyrpides N."/>
            <person name="Ivanova N."/>
            <person name="Marx C.J."/>
            <person name="Richardson P."/>
        </authorList>
    </citation>
    <scope>NUCLEOTIDE SEQUENCE [LARGE SCALE GENOMIC DNA]</scope>
    <source>
        <strain evidence="11">LMG 21967 / CNCM I-2342 / ORS 2060</strain>
    </source>
</reference>
<dbReference type="SMART" id="SM00448">
    <property type="entry name" value="REC"/>
    <property type="match status" value="1"/>
</dbReference>
<dbReference type="HOGENOM" id="CLU_000445_30_4_5"/>
<keyword evidence="1 6" id="KW-0597">Phosphoprotein</keyword>
<evidence type="ECO:0000256" key="5">
    <source>
        <dbReference type="ARBA" id="ARBA00023163"/>
    </source>
</evidence>
<name>B8IIA6_METNO</name>
<keyword evidence="11" id="KW-1185">Reference proteome</keyword>
<dbReference type="CDD" id="cd17574">
    <property type="entry name" value="REC_OmpR"/>
    <property type="match status" value="1"/>
</dbReference>
<gene>
    <name evidence="10" type="ordered locus">Mnod_3034</name>
</gene>
<dbReference type="InterPro" id="IPR011006">
    <property type="entry name" value="CheY-like_superfamily"/>
</dbReference>
<dbReference type="SMART" id="SM00862">
    <property type="entry name" value="Trans_reg_C"/>
    <property type="match status" value="1"/>
</dbReference>
<keyword evidence="3" id="KW-0805">Transcription regulation</keyword>
<dbReference type="Gene3D" id="6.10.250.690">
    <property type="match status" value="1"/>
</dbReference>
<dbReference type="GO" id="GO:0000976">
    <property type="term" value="F:transcription cis-regulatory region binding"/>
    <property type="evidence" value="ECO:0007669"/>
    <property type="project" value="TreeGrafter"/>
</dbReference>
<dbReference type="GO" id="GO:0006355">
    <property type="term" value="P:regulation of DNA-templated transcription"/>
    <property type="evidence" value="ECO:0007669"/>
    <property type="project" value="InterPro"/>
</dbReference>
<dbReference type="PROSITE" id="PS50110">
    <property type="entry name" value="RESPONSE_REGULATORY"/>
    <property type="match status" value="1"/>
</dbReference>
<evidence type="ECO:0000256" key="7">
    <source>
        <dbReference type="PROSITE-ProRule" id="PRU01091"/>
    </source>
</evidence>
<evidence type="ECO:0000256" key="1">
    <source>
        <dbReference type="ARBA" id="ARBA00022553"/>
    </source>
</evidence>
<dbReference type="EMBL" id="CP001349">
    <property type="protein sequence ID" value="ACL57975.1"/>
    <property type="molecule type" value="Genomic_DNA"/>
</dbReference>
<dbReference type="Pfam" id="PF00072">
    <property type="entry name" value="Response_reg"/>
    <property type="match status" value="1"/>
</dbReference>
<dbReference type="Gene3D" id="3.40.50.2300">
    <property type="match status" value="1"/>
</dbReference>
<dbReference type="STRING" id="460265.Mnod_3034"/>
<evidence type="ECO:0000256" key="6">
    <source>
        <dbReference type="PROSITE-ProRule" id="PRU00169"/>
    </source>
</evidence>
<dbReference type="PANTHER" id="PTHR48111">
    <property type="entry name" value="REGULATOR OF RPOS"/>
    <property type="match status" value="1"/>
</dbReference>
<keyword evidence="2" id="KW-0902">Two-component regulatory system</keyword>
<dbReference type="RefSeq" id="WP_015929647.1">
    <property type="nucleotide sequence ID" value="NC_011894.1"/>
</dbReference>
<evidence type="ECO:0000259" key="8">
    <source>
        <dbReference type="PROSITE" id="PS50110"/>
    </source>
</evidence>
<dbReference type="PANTHER" id="PTHR48111:SF4">
    <property type="entry name" value="DNA-BINDING DUAL TRANSCRIPTIONAL REGULATOR OMPR"/>
    <property type="match status" value="1"/>
</dbReference>
<dbReference type="SUPFAM" id="SSF46894">
    <property type="entry name" value="C-terminal effector domain of the bipartite response regulators"/>
    <property type="match status" value="1"/>
</dbReference>
<accession>B8IIA6</accession>
<proteinExistence type="predicted"/>
<dbReference type="InterPro" id="IPR001867">
    <property type="entry name" value="OmpR/PhoB-type_DNA-bd"/>
</dbReference>
<keyword evidence="5" id="KW-0804">Transcription</keyword>
<protein>
    <submittedName>
        <fullName evidence="10">Two component transcriptional regulator, winged helix family</fullName>
    </submittedName>
</protein>
<dbReference type="InterPro" id="IPR016032">
    <property type="entry name" value="Sig_transdc_resp-reg_C-effctor"/>
</dbReference>
<dbReference type="InterPro" id="IPR039420">
    <property type="entry name" value="WalR-like"/>
</dbReference>
<dbReference type="CDD" id="cd00383">
    <property type="entry name" value="trans_reg_C"/>
    <property type="match status" value="1"/>
</dbReference>
<dbReference type="eggNOG" id="COG0745">
    <property type="taxonomic scope" value="Bacteria"/>
</dbReference>
<feature type="modified residue" description="4-aspartylphosphate" evidence="6">
    <location>
        <position position="53"/>
    </location>
</feature>
<evidence type="ECO:0000313" key="11">
    <source>
        <dbReference type="Proteomes" id="UP000008207"/>
    </source>
</evidence>
<dbReference type="GO" id="GO:0005829">
    <property type="term" value="C:cytosol"/>
    <property type="evidence" value="ECO:0007669"/>
    <property type="project" value="TreeGrafter"/>
</dbReference>